<dbReference type="OrthoDB" id="1301570at2759"/>
<evidence type="ECO:0000313" key="4">
    <source>
        <dbReference type="RefSeq" id="XP_010251834.1"/>
    </source>
</evidence>
<dbReference type="Proteomes" id="UP000189703">
    <property type="component" value="Unplaced"/>
</dbReference>
<dbReference type="PANTHER" id="PTHR46929">
    <property type="entry name" value="EXPRESSED PROTEIN"/>
    <property type="match status" value="1"/>
</dbReference>
<dbReference type="OMA" id="WARNFIS"/>
<dbReference type="KEGG" id="nnu:104593603"/>
<evidence type="ECO:0000256" key="1">
    <source>
        <dbReference type="SAM" id="MobiDB-lite"/>
    </source>
</evidence>
<dbReference type="AlphaFoldDB" id="A0A1U7ZTZ3"/>
<dbReference type="InterPro" id="IPR024752">
    <property type="entry name" value="Myb/SANT-like_dom"/>
</dbReference>
<keyword evidence="3" id="KW-1185">Reference proteome</keyword>
<feature type="compositionally biased region" description="Polar residues" evidence="1">
    <location>
        <begin position="51"/>
        <end position="70"/>
    </location>
</feature>
<gene>
    <name evidence="4" type="primary">LOC104593603</name>
</gene>
<feature type="region of interest" description="Disordered" evidence="1">
    <location>
        <begin position="1"/>
        <end position="70"/>
    </location>
</feature>
<dbReference type="RefSeq" id="XP_010251834.1">
    <property type="nucleotide sequence ID" value="XM_010253532.2"/>
</dbReference>
<evidence type="ECO:0000259" key="2">
    <source>
        <dbReference type="Pfam" id="PF12776"/>
    </source>
</evidence>
<dbReference type="PANTHER" id="PTHR46929:SF23">
    <property type="entry name" value="L10-INTERACTING MYB DOMAIN-CONTAINING PROTEIN-LIKE"/>
    <property type="match status" value="1"/>
</dbReference>
<dbReference type="Pfam" id="PF12776">
    <property type="entry name" value="Myb_DNA-bind_3"/>
    <property type="match status" value="1"/>
</dbReference>
<dbReference type="FunCoup" id="A0A1U7ZTZ3">
    <property type="interactions" value="39"/>
</dbReference>
<dbReference type="eggNOG" id="ENOG502S3AZ">
    <property type="taxonomic scope" value="Eukaryota"/>
</dbReference>
<reference evidence="4" key="1">
    <citation type="submission" date="2025-08" db="UniProtKB">
        <authorList>
            <consortium name="RefSeq"/>
        </authorList>
    </citation>
    <scope>IDENTIFICATION</scope>
</reference>
<organism evidence="3 4">
    <name type="scientific">Nelumbo nucifera</name>
    <name type="common">Sacred lotus</name>
    <dbReference type="NCBI Taxonomy" id="4432"/>
    <lineage>
        <taxon>Eukaryota</taxon>
        <taxon>Viridiplantae</taxon>
        <taxon>Streptophyta</taxon>
        <taxon>Embryophyta</taxon>
        <taxon>Tracheophyta</taxon>
        <taxon>Spermatophyta</taxon>
        <taxon>Magnoliopsida</taxon>
        <taxon>Proteales</taxon>
        <taxon>Nelumbonaceae</taxon>
        <taxon>Nelumbo</taxon>
    </lineage>
</organism>
<dbReference type="InParanoid" id="A0A1U7ZTZ3"/>
<sequence>MSTQNQISSNSLSSSSSSSSSSLEKKPGTPENAGKESVSLPEHAKKRIASLNFTDQGNSSRKAFRTSGNQVEMSNKDVGIKQLRWTPAMDRCLLLVLAKEAREGKKGDKGFKKPSYARAASYVSKKFGVLCTADNVENRLRTTKKRYNFIMALQRNSEFGWDDTQKMITAHVQAYNDYIAVHPKAAQYLNRQIDMYDEMIIVCGKDQPTGSFDKSHAIVNVESADPVTEHEDFILDENIDAEETGEGMQFEKQQALTPDYSSSKARHHGKRSRSLEFFSRKIDEIAKQIGEVAAALKNTRYQDISHVLYSEVMKSEGFNESFLASAFDYLNEHDTIARSFLAKSPNLRRKWLLKFHAQMVDSGAGSCI</sequence>
<name>A0A1U7ZTZ3_NELNU</name>
<dbReference type="GeneID" id="104593603"/>
<evidence type="ECO:0000313" key="3">
    <source>
        <dbReference type="Proteomes" id="UP000189703"/>
    </source>
</evidence>
<feature type="domain" description="Myb/SANT-like" evidence="2">
    <location>
        <begin position="84"/>
        <end position="178"/>
    </location>
</feature>
<accession>A0A1U7ZTZ3</accession>
<feature type="compositionally biased region" description="Low complexity" evidence="1">
    <location>
        <begin position="8"/>
        <end position="22"/>
    </location>
</feature>
<proteinExistence type="predicted"/>
<protein>
    <submittedName>
        <fullName evidence="4">Uncharacterized protein LOC104593603</fullName>
    </submittedName>
</protein>